<feature type="compositionally biased region" description="Basic residues" evidence="1">
    <location>
        <begin position="63"/>
        <end position="73"/>
    </location>
</feature>
<dbReference type="AlphaFoldDB" id="B7P7W4"/>
<sequence>EFPASGSQSGRVKKATVARAAPKRQAGTCRGGPPDQAAPLALLTREPFWPQSQQGRGCGRNSRVPKGRPHRIPRSATPRRGQGKAKNEPLTLGRPTLSPGRRAPIPRGQRHKRPTEREVELEPRRPDPSKPVHWHSDVAALRSSADTVWTRGLGRIFVHSFEGLVGSDQGARRATGTKTKAGESCVPLSTALRRRVVSASAPRPLDTAPDTAALSPPSSGRRHLRGRDECTSNVPHRRSKVDCDVGEGPVGPRRPSDGPRVSSRNAYVTCPMERE</sequence>
<reference evidence="3" key="2">
    <citation type="submission" date="2020-05" db="UniProtKB">
        <authorList>
            <consortium name="EnsemblMetazoa"/>
        </authorList>
    </citation>
    <scope>IDENTIFICATION</scope>
    <source>
        <strain evidence="3">wikel</strain>
    </source>
</reference>
<feature type="region of interest" description="Disordered" evidence="1">
    <location>
        <begin position="199"/>
        <end position="275"/>
    </location>
</feature>
<dbReference type="EMBL" id="ABJB010946995">
    <property type="status" value="NOT_ANNOTATED_CDS"/>
    <property type="molecule type" value="Genomic_DNA"/>
</dbReference>
<dbReference type="VEuPathDB" id="VectorBase:ISCW016619"/>
<feature type="non-terminal residue" evidence="2">
    <location>
        <position position="1"/>
    </location>
</feature>
<keyword evidence="4" id="KW-1185">Reference proteome</keyword>
<evidence type="ECO:0000313" key="3">
    <source>
        <dbReference type="EnsemblMetazoa" id="ISCW016619-PA"/>
    </source>
</evidence>
<evidence type="ECO:0000313" key="4">
    <source>
        <dbReference type="Proteomes" id="UP000001555"/>
    </source>
</evidence>
<organism>
    <name type="scientific">Ixodes scapularis</name>
    <name type="common">Black-legged tick</name>
    <name type="synonym">Deer tick</name>
    <dbReference type="NCBI Taxonomy" id="6945"/>
    <lineage>
        <taxon>Eukaryota</taxon>
        <taxon>Metazoa</taxon>
        <taxon>Ecdysozoa</taxon>
        <taxon>Arthropoda</taxon>
        <taxon>Chelicerata</taxon>
        <taxon>Arachnida</taxon>
        <taxon>Acari</taxon>
        <taxon>Parasitiformes</taxon>
        <taxon>Ixodida</taxon>
        <taxon>Ixodoidea</taxon>
        <taxon>Ixodidae</taxon>
        <taxon>Ixodinae</taxon>
        <taxon>Ixodes</taxon>
    </lineage>
</organism>
<evidence type="ECO:0000313" key="2">
    <source>
        <dbReference type="EMBL" id="EEC02686.1"/>
    </source>
</evidence>
<dbReference type="EMBL" id="DS654029">
    <property type="protein sequence ID" value="EEC02686.1"/>
    <property type="molecule type" value="Genomic_DNA"/>
</dbReference>
<name>B7P7W4_IXOSC</name>
<dbReference type="VEuPathDB" id="VectorBase:ISCI016619"/>
<feature type="compositionally biased region" description="Polar residues" evidence="1">
    <location>
        <begin position="1"/>
        <end position="10"/>
    </location>
</feature>
<proteinExistence type="predicted"/>
<dbReference type="InParanoid" id="B7P7W4"/>
<feature type="non-terminal residue" evidence="2">
    <location>
        <position position="275"/>
    </location>
</feature>
<feature type="compositionally biased region" description="Basic and acidic residues" evidence="1">
    <location>
        <begin position="115"/>
        <end position="133"/>
    </location>
</feature>
<evidence type="ECO:0000256" key="1">
    <source>
        <dbReference type="SAM" id="MobiDB-lite"/>
    </source>
</evidence>
<dbReference type="PaxDb" id="6945-B7P7W4"/>
<gene>
    <name evidence="2" type="ORF">IscW_ISCW016619</name>
</gene>
<dbReference type="Proteomes" id="UP000001555">
    <property type="component" value="Unassembled WGS sequence"/>
</dbReference>
<reference evidence="2 4" key="1">
    <citation type="submission" date="2008-03" db="EMBL/GenBank/DDBJ databases">
        <title>Annotation of Ixodes scapularis.</title>
        <authorList>
            <consortium name="Ixodes scapularis Genome Project Consortium"/>
            <person name="Caler E."/>
            <person name="Hannick L.I."/>
            <person name="Bidwell S."/>
            <person name="Joardar V."/>
            <person name="Thiagarajan M."/>
            <person name="Amedeo P."/>
            <person name="Galinsky K.J."/>
            <person name="Schobel S."/>
            <person name="Inman J."/>
            <person name="Hostetler J."/>
            <person name="Miller J."/>
            <person name="Hammond M."/>
            <person name="Megy K."/>
            <person name="Lawson D."/>
            <person name="Kodira C."/>
            <person name="Sutton G."/>
            <person name="Meyer J."/>
            <person name="Hill C.A."/>
            <person name="Birren B."/>
            <person name="Nene V."/>
            <person name="Collins F."/>
            <person name="Alarcon-Chaidez F."/>
            <person name="Wikel S."/>
            <person name="Strausberg R."/>
        </authorList>
    </citation>
    <scope>NUCLEOTIDE SEQUENCE [LARGE SCALE GENOMIC DNA]</scope>
    <source>
        <strain evidence="4">Wikel</strain>
        <strain evidence="2">Wikel colony</strain>
    </source>
</reference>
<accession>B7P7W4</accession>
<dbReference type="HOGENOM" id="CLU_1014007_0_0_1"/>
<feature type="region of interest" description="Disordered" evidence="1">
    <location>
        <begin position="1"/>
        <end position="133"/>
    </location>
</feature>
<dbReference type="EMBL" id="ABJB010229968">
    <property type="status" value="NOT_ANNOTATED_CDS"/>
    <property type="molecule type" value="Genomic_DNA"/>
</dbReference>
<dbReference type="EnsemblMetazoa" id="ISCW016619-RA">
    <property type="protein sequence ID" value="ISCW016619-PA"/>
    <property type="gene ID" value="ISCW016619"/>
</dbReference>
<protein>
    <submittedName>
        <fullName evidence="2 3">Uncharacterized protein</fullName>
    </submittedName>
</protein>